<dbReference type="Proteomes" id="UP001375370">
    <property type="component" value="Chromosome"/>
</dbReference>
<dbReference type="RefSeq" id="WP_338736706.1">
    <property type="nucleotide sequence ID" value="NZ_CP146612.1"/>
</dbReference>
<accession>A0ABZ2J0Y9</accession>
<dbReference type="EMBL" id="CP146612">
    <property type="protein sequence ID" value="WWX24595.1"/>
    <property type="molecule type" value="Genomic_DNA"/>
</dbReference>
<protein>
    <recommendedName>
        <fullName evidence="3">NERD domain-containing protein</fullName>
    </recommendedName>
</protein>
<keyword evidence="2" id="KW-1185">Reference proteome</keyword>
<evidence type="ECO:0000313" key="1">
    <source>
        <dbReference type="EMBL" id="WWX24595.1"/>
    </source>
</evidence>
<name>A0ABZ2J0Y9_9CHLR</name>
<organism evidence="1 2">
    <name type="scientific">Candidatus Dehalogenimonas loeffleri</name>
    <dbReference type="NCBI Taxonomy" id="3127115"/>
    <lineage>
        <taxon>Bacteria</taxon>
        <taxon>Bacillati</taxon>
        <taxon>Chloroflexota</taxon>
        <taxon>Dehalococcoidia</taxon>
        <taxon>Dehalococcoidales</taxon>
        <taxon>Dehalococcoidaceae</taxon>
        <taxon>Dehalogenimonas</taxon>
    </lineage>
</organism>
<evidence type="ECO:0008006" key="3">
    <source>
        <dbReference type="Google" id="ProtNLM"/>
    </source>
</evidence>
<gene>
    <name evidence="1" type="ORF">V8247_04820</name>
</gene>
<evidence type="ECO:0000313" key="2">
    <source>
        <dbReference type="Proteomes" id="UP001375370"/>
    </source>
</evidence>
<reference evidence="1 2" key="1">
    <citation type="submission" date="2024-03" db="EMBL/GenBank/DDBJ databases">
        <title>A Dehalogenimonas Isolated from Estuarine Sediments Dihaloeliminates Chlorinated Alkanes.</title>
        <authorList>
            <person name="Yang Y."/>
            <person name="Wang H."/>
        </authorList>
    </citation>
    <scope>NUCLEOTIDE SEQUENCE [LARGE SCALE GENOMIC DNA]</scope>
    <source>
        <strain evidence="1 2">W</strain>
    </source>
</reference>
<proteinExistence type="predicted"/>
<sequence>MLEESKDFHDKLKVMNQKAHSDAEAYFRELTKLVGALDPVKLLSQLTLTFGTVPEDQFNDESSDVHEWARWLGFVSGYLLTRPYPANARKEVDGRDIKGIEDLLKQYFISISQSLISDAPKSETGEVDEVVSLAKNDSFFVRGESYPHQLKEMAYDIWTEHDEWFVKSLGFTINDALTISEAIKEECNRRINDEKESCKVRAHQNVDELIKRGEAKEHDRKNLEASMGCYYYFGNSDAILSFTLDEMASFSGFPKDRCERYLKRLSQGFGYRNKNHLDTFNDPHLAPWDYNTIYERPIVCHAEKYFIPVPSVLNEVLLHTFFYDMIADSNYWKKNGEKKYGKCLEQKTAELLRRVFPPREVLLNPKYPGGNELCDVLVLHDRNVFIVQCKTKRLRYESKIGKDSQLIKDDLNKAVAESFEQGSRARKYLSNNQPTKIQIENGIIEIDSKQISKLFLLSVTLGSYPHLITRLANINKTLNLFSDNQYPWAVSLFDLGVLTDLIESPSSFVHYAMRRMAMERTRFDIFGDEIDMLGYYFSQGLVFETEQYKKTNALLLNGFSDNIDLYMFEKHELGRNPQKPVMTVPPKFWEYVRSIEELKSPYKTDCAVRLLDCDYRLKEAIVQASEKIRGQTKSDGLLHTLSMAKEDQSVGFSFTTMHVESLEELYRKVLTFSSMKKYVTRCKEWVGLGWNKNSGKEVDVAVFLSFDWQEDSVIAKLAAENLKPGEMLNPEG</sequence>